<gene>
    <name evidence="1" type="ORF">ACKQTC_03130</name>
</gene>
<organism evidence="1 2">
    <name type="scientific">Peptococcus simiae</name>
    <dbReference type="NCBI Taxonomy" id="1643805"/>
    <lineage>
        <taxon>Bacteria</taxon>
        <taxon>Bacillati</taxon>
        <taxon>Bacillota</taxon>
        <taxon>Clostridia</taxon>
        <taxon>Eubacteriales</taxon>
        <taxon>Peptococcaceae</taxon>
        <taxon>Peptococcus</taxon>
    </lineage>
</organism>
<keyword evidence="2" id="KW-1185">Reference proteome</keyword>
<proteinExistence type="predicted"/>
<dbReference type="NCBIfam" id="NF040910">
    <property type="entry name" value="CD1375_fam"/>
    <property type="match status" value="1"/>
</dbReference>
<protein>
    <submittedName>
        <fullName evidence="1">CD1375 family protein</fullName>
    </submittedName>
</protein>
<sequence length="51" mass="5492">MVAIYVALIIYGRRTIDTVPRHLRDAVLADLKALGLDGYGKALPAEGKPAE</sequence>
<dbReference type="RefSeq" id="WP_408976973.1">
    <property type="nucleotide sequence ID" value="NZ_JBJUVG010000003.1"/>
</dbReference>
<comment type="caution">
    <text evidence="1">The sequence shown here is derived from an EMBL/GenBank/DDBJ whole genome shotgun (WGS) entry which is preliminary data.</text>
</comment>
<reference evidence="1 2" key="1">
    <citation type="journal article" date="2016" name="Int. J. Syst. Evol. Microbiol.">
        <title>Peptococcus simiae sp. nov., isolated from rhesus macaque faeces and emended description of the genus Peptococcus.</title>
        <authorList>
            <person name="Shkoporov A.N."/>
            <person name="Efimov B.A."/>
            <person name="Kondova I."/>
            <person name="Ouwerling B."/>
            <person name="Chaplin A.V."/>
            <person name="Shcherbakova V.A."/>
            <person name="Langermans J.A.M."/>
        </authorList>
    </citation>
    <scope>NUCLEOTIDE SEQUENCE [LARGE SCALE GENOMIC DNA]</scope>
    <source>
        <strain evidence="1 2">M108</strain>
    </source>
</reference>
<accession>A0ABW9GY66</accession>
<dbReference type="EMBL" id="JBJUVG010000003">
    <property type="protein sequence ID" value="MFM9413355.1"/>
    <property type="molecule type" value="Genomic_DNA"/>
</dbReference>
<dbReference type="InterPro" id="IPR047907">
    <property type="entry name" value="CD1375-like"/>
</dbReference>
<evidence type="ECO:0000313" key="2">
    <source>
        <dbReference type="Proteomes" id="UP001631949"/>
    </source>
</evidence>
<dbReference type="Proteomes" id="UP001631949">
    <property type="component" value="Unassembled WGS sequence"/>
</dbReference>
<evidence type="ECO:0000313" key="1">
    <source>
        <dbReference type="EMBL" id="MFM9413355.1"/>
    </source>
</evidence>
<name>A0ABW9GY66_9FIRM</name>